<evidence type="ECO:0000313" key="5">
    <source>
        <dbReference type="Proteomes" id="UP000295341"/>
    </source>
</evidence>
<reference evidence="4 5" key="1">
    <citation type="submission" date="2019-03" db="EMBL/GenBank/DDBJ databases">
        <title>Genomic Encyclopedia of Type Strains, Phase IV (KMG-IV): sequencing the most valuable type-strain genomes for metagenomic binning, comparative biology and taxonomic classification.</title>
        <authorList>
            <person name="Goeker M."/>
        </authorList>
    </citation>
    <scope>NUCLEOTIDE SEQUENCE [LARGE SCALE GENOMIC DNA]</scope>
    <source>
        <strain evidence="4 5">DSM 26377</strain>
    </source>
</reference>
<gene>
    <name evidence="4" type="ORF">DFR24_1368</name>
</gene>
<dbReference type="SUPFAM" id="SSF111369">
    <property type="entry name" value="HlyD-like secretion proteins"/>
    <property type="match status" value="1"/>
</dbReference>
<dbReference type="Proteomes" id="UP000295341">
    <property type="component" value="Unassembled WGS sequence"/>
</dbReference>
<comment type="similarity">
    <text evidence="1">Belongs to the membrane fusion protein (MFP) (TC 8.A.1) family.</text>
</comment>
<dbReference type="InterPro" id="IPR058792">
    <property type="entry name" value="Beta-barrel_RND_2"/>
</dbReference>
<evidence type="ECO:0000313" key="4">
    <source>
        <dbReference type="EMBL" id="TDU31983.1"/>
    </source>
</evidence>
<dbReference type="GO" id="GO:0015562">
    <property type="term" value="F:efflux transmembrane transporter activity"/>
    <property type="evidence" value="ECO:0007669"/>
    <property type="project" value="TreeGrafter"/>
</dbReference>
<proteinExistence type="inferred from homology"/>
<dbReference type="PANTHER" id="PTHR30469">
    <property type="entry name" value="MULTIDRUG RESISTANCE PROTEIN MDTA"/>
    <property type="match status" value="1"/>
</dbReference>
<organism evidence="4 5">
    <name type="scientific">Panacagrimonas perspica</name>
    <dbReference type="NCBI Taxonomy" id="381431"/>
    <lineage>
        <taxon>Bacteria</taxon>
        <taxon>Pseudomonadati</taxon>
        <taxon>Pseudomonadota</taxon>
        <taxon>Gammaproteobacteria</taxon>
        <taxon>Nevskiales</taxon>
        <taxon>Nevskiaceae</taxon>
        <taxon>Panacagrimonas</taxon>
    </lineage>
</organism>
<dbReference type="Gene3D" id="1.10.287.470">
    <property type="entry name" value="Helix hairpin bin"/>
    <property type="match status" value="1"/>
</dbReference>
<evidence type="ECO:0000259" key="3">
    <source>
        <dbReference type="Pfam" id="PF25954"/>
    </source>
</evidence>
<dbReference type="AlphaFoldDB" id="A0A4R7PCZ0"/>
<dbReference type="PANTHER" id="PTHR30469:SF38">
    <property type="entry name" value="HLYD FAMILY SECRETION PROTEIN"/>
    <property type="match status" value="1"/>
</dbReference>
<dbReference type="InterPro" id="IPR058625">
    <property type="entry name" value="MdtA-like_BSH"/>
</dbReference>
<protein>
    <submittedName>
        <fullName evidence="4">RND family efflux transporter MFP subunit</fullName>
    </submittedName>
</protein>
<comment type="caution">
    <text evidence="4">The sequence shown here is derived from an EMBL/GenBank/DDBJ whole genome shotgun (WGS) entry which is preliminary data.</text>
</comment>
<dbReference type="GO" id="GO:1990281">
    <property type="term" value="C:efflux pump complex"/>
    <property type="evidence" value="ECO:0007669"/>
    <property type="project" value="TreeGrafter"/>
</dbReference>
<dbReference type="Gene3D" id="2.40.30.170">
    <property type="match status" value="1"/>
</dbReference>
<sequence length="356" mass="37836">MCTACGIAALSLLLSACGGDPKPNAPPEARVFEAATTVVATREIPVIYTTTGTVVSDERVEISSRTAAYVRTVNVREGERVQLGQLLATLDSQDIEADVRMAQAERDKALAASADARRDLEDSEKLLAKGMVAQAHRRKALLLQQSADESLQGAEAALARALSERQYTRILSPVAGVVVARHQRAGDLASPGTPLVTVESDTALLFETHAVEQRVTDIRIGDPVDVQIDALRAPIRGEVLRLVASGDPVTRGFQVKVSIPPTQGLLPGMFGRGQFTIGKKQALVVPASTLVDRGGLTGVYVVDAGQRLNFRWLRTEHGAADGFVVLAGLEPNERVIVAPTSRMREGDRIAAAGATP</sequence>
<dbReference type="Gene3D" id="2.40.420.20">
    <property type="match status" value="1"/>
</dbReference>
<dbReference type="Pfam" id="PF25917">
    <property type="entry name" value="BSH_RND"/>
    <property type="match status" value="1"/>
</dbReference>
<evidence type="ECO:0000256" key="1">
    <source>
        <dbReference type="ARBA" id="ARBA00009477"/>
    </source>
</evidence>
<evidence type="ECO:0000259" key="2">
    <source>
        <dbReference type="Pfam" id="PF25917"/>
    </source>
</evidence>
<dbReference type="EMBL" id="SOBT01000008">
    <property type="protein sequence ID" value="TDU31983.1"/>
    <property type="molecule type" value="Genomic_DNA"/>
</dbReference>
<dbReference type="InterPro" id="IPR006143">
    <property type="entry name" value="RND_pump_MFP"/>
</dbReference>
<feature type="domain" description="Multidrug resistance protein MdtA-like barrel-sandwich hybrid" evidence="2">
    <location>
        <begin position="59"/>
        <end position="195"/>
    </location>
</feature>
<feature type="domain" description="CusB-like beta-barrel" evidence="3">
    <location>
        <begin position="209"/>
        <end position="275"/>
    </location>
</feature>
<dbReference type="Gene3D" id="2.40.50.100">
    <property type="match status" value="1"/>
</dbReference>
<dbReference type="Pfam" id="PF25954">
    <property type="entry name" value="Beta-barrel_RND_2"/>
    <property type="match status" value="1"/>
</dbReference>
<name>A0A4R7PCZ0_9GAMM</name>
<accession>A0A4R7PCZ0</accession>
<keyword evidence="5" id="KW-1185">Reference proteome</keyword>
<dbReference type="NCBIfam" id="TIGR01730">
    <property type="entry name" value="RND_mfp"/>
    <property type="match status" value="1"/>
</dbReference>
<dbReference type="RefSeq" id="WP_162851080.1">
    <property type="nucleotide sequence ID" value="NZ_MWIN01000004.1"/>
</dbReference>